<dbReference type="OrthoDB" id="1872003at2759"/>
<dbReference type="PANTHER" id="PTHR38418:SF2">
    <property type="entry name" value="SUGAR ISOMERASE, KPSF_GUTQ (AFU_ORTHOLOGUE AFUA_6G08860)"/>
    <property type="match status" value="1"/>
</dbReference>
<dbReference type="PANTHER" id="PTHR38418">
    <property type="entry name" value="SUGAR ISOMERASE, KPSF/GUTQ (AFU_ORTHOLOGUE AFUA_6G08860)"/>
    <property type="match status" value="1"/>
</dbReference>
<keyword evidence="4" id="KW-1185">Reference proteome</keyword>
<dbReference type="Pfam" id="PF01380">
    <property type="entry name" value="SIS"/>
    <property type="match status" value="1"/>
</dbReference>
<feature type="region of interest" description="Disordered" evidence="1">
    <location>
        <begin position="24"/>
        <end position="117"/>
    </location>
</feature>
<gene>
    <name evidence="3" type="ORF">BMF94_6629</name>
</gene>
<feature type="region of interest" description="Disordered" evidence="1">
    <location>
        <begin position="177"/>
        <end position="199"/>
    </location>
</feature>
<evidence type="ECO:0000259" key="2">
    <source>
        <dbReference type="PROSITE" id="PS51464"/>
    </source>
</evidence>
<feature type="compositionally biased region" description="Acidic residues" evidence="1">
    <location>
        <begin position="187"/>
        <end position="197"/>
    </location>
</feature>
<dbReference type="Gene3D" id="3.40.50.10490">
    <property type="entry name" value="Glucose-6-phosphate isomerase like protein, domain 1"/>
    <property type="match status" value="1"/>
</dbReference>
<reference evidence="3 4" key="1">
    <citation type="journal article" date="2018" name="Front. Microbiol.">
        <title>Prospects for Fungal Bioremediation of Acidic Radioactive Waste Sites: Characterization and Genome Sequence of Rhodotorula taiwanensis MD1149.</title>
        <authorList>
            <person name="Tkavc R."/>
            <person name="Matrosova V.Y."/>
            <person name="Grichenko O.E."/>
            <person name="Gostincar C."/>
            <person name="Volpe R.P."/>
            <person name="Klimenkova P."/>
            <person name="Gaidamakova E.K."/>
            <person name="Zhou C.E."/>
            <person name="Stewart B.J."/>
            <person name="Lyman M.G."/>
            <person name="Malfatti S.A."/>
            <person name="Rubinfeld B."/>
            <person name="Courtot M."/>
            <person name="Singh J."/>
            <person name="Dalgard C.L."/>
            <person name="Hamilton T."/>
            <person name="Frey K.G."/>
            <person name="Gunde-Cimerman N."/>
            <person name="Dugan L."/>
            <person name="Daly M.J."/>
        </authorList>
    </citation>
    <scope>NUCLEOTIDE SEQUENCE [LARGE SCALE GENOMIC DNA]</scope>
    <source>
        <strain evidence="3 4">MD1149</strain>
    </source>
</reference>
<dbReference type="InterPro" id="IPR046348">
    <property type="entry name" value="SIS_dom_sf"/>
</dbReference>
<protein>
    <recommendedName>
        <fullName evidence="2">SIS domain-containing protein</fullName>
    </recommendedName>
</protein>
<dbReference type="CDD" id="cd05014">
    <property type="entry name" value="SIS_Kpsf"/>
    <property type="match status" value="1"/>
</dbReference>
<evidence type="ECO:0000313" key="3">
    <source>
        <dbReference type="EMBL" id="POY70349.1"/>
    </source>
</evidence>
<dbReference type="PROSITE" id="PS51464">
    <property type="entry name" value="SIS"/>
    <property type="match status" value="1"/>
</dbReference>
<dbReference type="GO" id="GO:0097367">
    <property type="term" value="F:carbohydrate derivative binding"/>
    <property type="evidence" value="ECO:0007669"/>
    <property type="project" value="InterPro"/>
</dbReference>
<feature type="compositionally biased region" description="Polar residues" evidence="1">
    <location>
        <begin position="53"/>
        <end position="65"/>
    </location>
</feature>
<feature type="compositionally biased region" description="Polar residues" evidence="1">
    <location>
        <begin position="421"/>
        <end position="430"/>
    </location>
</feature>
<dbReference type="STRING" id="741276.A0A2S5B0P6"/>
<dbReference type="AlphaFoldDB" id="A0A2S5B0P6"/>
<feature type="compositionally biased region" description="Low complexity" evidence="1">
    <location>
        <begin position="66"/>
        <end position="109"/>
    </location>
</feature>
<feature type="domain" description="SIS" evidence="2">
    <location>
        <begin position="226"/>
        <end position="385"/>
    </location>
</feature>
<dbReference type="EMBL" id="PJQD01000122">
    <property type="protein sequence ID" value="POY70349.1"/>
    <property type="molecule type" value="Genomic_DNA"/>
</dbReference>
<evidence type="ECO:0000256" key="1">
    <source>
        <dbReference type="SAM" id="MobiDB-lite"/>
    </source>
</evidence>
<dbReference type="SUPFAM" id="SSF53697">
    <property type="entry name" value="SIS domain"/>
    <property type="match status" value="1"/>
</dbReference>
<dbReference type="Proteomes" id="UP000237144">
    <property type="component" value="Unassembled WGS sequence"/>
</dbReference>
<name>A0A2S5B0P6_9BASI</name>
<dbReference type="InterPro" id="IPR001347">
    <property type="entry name" value="SIS_dom"/>
</dbReference>
<accession>A0A2S5B0P6</accession>
<evidence type="ECO:0000313" key="4">
    <source>
        <dbReference type="Proteomes" id="UP000237144"/>
    </source>
</evidence>
<dbReference type="GO" id="GO:1901135">
    <property type="term" value="P:carbohydrate derivative metabolic process"/>
    <property type="evidence" value="ECO:0007669"/>
    <property type="project" value="InterPro"/>
</dbReference>
<organism evidence="3 4">
    <name type="scientific">Rhodotorula taiwanensis</name>
    <dbReference type="NCBI Taxonomy" id="741276"/>
    <lineage>
        <taxon>Eukaryota</taxon>
        <taxon>Fungi</taxon>
        <taxon>Dikarya</taxon>
        <taxon>Basidiomycota</taxon>
        <taxon>Pucciniomycotina</taxon>
        <taxon>Microbotryomycetes</taxon>
        <taxon>Sporidiobolales</taxon>
        <taxon>Sporidiobolaceae</taxon>
        <taxon>Rhodotorula</taxon>
    </lineage>
</organism>
<sequence>MPPIDKTLESSRTLLSSLSSFASDRSQDMAQQAYEFLSQTSTRPQMPRRRRSSASTAGDATGLQQLSTLSLSSSPLSSSSDSSAPPSLIFSSTSPSPSSSLSSSPSLGPTKRFSHSAAVPDPLSLGAPLQPNSVELAKYASDIIRNEAYALLALAARLAPAAYPLLDDDGAHVVRATDSSSSAGTDSSDDGCEDSDDAAYAKSPVGVESHVEESRTNQAFRNVVTLIQSMPRHGKILISGIGKSGIVARKMVATFCSLGIQAAFLHPVEALHGDLGLICSCSPASPCDTVFLISHSGATAELMRLLPIVRPRVRSLIAVTRDPDSVLASSCHGWLDAGTGVNRSGLPKATTDEADSALPAPTSSVVSALAIGDALALTLSRLRTGWDADSKRRREDFYHCHPGGQLGIQLGREGRGVDMPSSATSPTAGNKLQPAVRLAAAV</sequence>
<dbReference type="InterPro" id="IPR035474">
    <property type="entry name" value="SIS_Kpsf"/>
</dbReference>
<proteinExistence type="predicted"/>
<comment type="caution">
    <text evidence="3">The sequence shown here is derived from an EMBL/GenBank/DDBJ whole genome shotgun (WGS) entry which is preliminary data.</text>
</comment>
<feature type="compositionally biased region" description="Low complexity" evidence="1">
    <location>
        <begin position="177"/>
        <end position="186"/>
    </location>
</feature>
<feature type="region of interest" description="Disordered" evidence="1">
    <location>
        <begin position="409"/>
        <end position="433"/>
    </location>
</feature>